<proteinExistence type="predicted"/>
<evidence type="ECO:0000259" key="1">
    <source>
        <dbReference type="Pfam" id="PF08241"/>
    </source>
</evidence>
<dbReference type="Proteomes" id="UP000273143">
    <property type="component" value="Chromosome"/>
</dbReference>
<dbReference type="KEGG" id="emo:DM558_03355"/>
<sequence>MSKPFEALNPMAVYAEGINHSNYIQCVAPQIKKVLTNIGDLLDVGAGAGQLGALLSSPEKQWVTIEPDPYMRNCLKQYPNCSQIIASGWQDVTDLPAQSFDTVLAANMIAPQAQANQFLERCRYWSRNAIIWLVPSQRGPKNLCLAGCLPEEWINEENVTGYERVISQLSISDYPDHTLTADWTFNYITNNIDQIATHMANQLDWGKTDLRRTAMRDHLYNQSIKEGQNYHLQVAKQSTILIWLNNDK</sequence>
<keyword evidence="3" id="KW-1185">Reference proteome</keyword>
<dbReference type="Gene3D" id="3.40.50.150">
    <property type="entry name" value="Vaccinia Virus protein VP39"/>
    <property type="match status" value="1"/>
</dbReference>
<dbReference type="RefSeq" id="WP_127162044.1">
    <property type="nucleotide sequence ID" value="NZ_CP029822.1"/>
</dbReference>
<keyword evidence="2" id="KW-0489">Methyltransferase</keyword>
<organism evidence="2 3">
    <name type="scientific">Entomomonas moraniae</name>
    <dbReference type="NCBI Taxonomy" id="2213226"/>
    <lineage>
        <taxon>Bacteria</taxon>
        <taxon>Pseudomonadati</taxon>
        <taxon>Pseudomonadota</taxon>
        <taxon>Gammaproteobacteria</taxon>
        <taxon>Pseudomonadales</taxon>
        <taxon>Pseudomonadaceae</taxon>
        <taxon>Entomomonas</taxon>
    </lineage>
</organism>
<dbReference type="SUPFAM" id="SSF53335">
    <property type="entry name" value="S-adenosyl-L-methionine-dependent methyltransferases"/>
    <property type="match status" value="1"/>
</dbReference>
<gene>
    <name evidence="2" type="ORF">DM558_03355</name>
</gene>
<accession>A0A3Q9JHT5</accession>
<evidence type="ECO:0000313" key="2">
    <source>
        <dbReference type="EMBL" id="AZS49875.1"/>
    </source>
</evidence>
<dbReference type="AlphaFoldDB" id="A0A3Q9JHT5"/>
<dbReference type="CDD" id="cd02440">
    <property type="entry name" value="AdoMet_MTases"/>
    <property type="match status" value="1"/>
</dbReference>
<name>A0A3Q9JHT5_9GAMM</name>
<dbReference type="EMBL" id="CP029822">
    <property type="protein sequence ID" value="AZS49875.1"/>
    <property type="molecule type" value="Genomic_DNA"/>
</dbReference>
<dbReference type="GO" id="GO:0032259">
    <property type="term" value="P:methylation"/>
    <property type="evidence" value="ECO:0007669"/>
    <property type="project" value="UniProtKB-KW"/>
</dbReference>
<dbReference type="InterPro" id="IPR029063">
    <property type="entry name" value="SAM-dependent_MTases_sf"/>
</dbReference>
<reference evidence="3" key="1">
    <citation type="submission" date="2018-06" db="EMBL/GenBank/DDBJ databases">
        <title>Complete genome of Pseudomonas insecticola strain QZS01.</title>
        <authorList>
            <person name="Wang J."/>
            <person name="Su Q."/>
        </authorList>
    </citation>
    <scope>NUCLEOTIDE SEQUENCE [LARGE SCALE GENOMIC DNA]</scope>
    <source>
        <strain evidence="3">QZS01</strain>
    </source>
</reference>
<keyword evidence="2" id="KW-0808">Transferase</keyword>
<protein>
    <submittedName>
        <fullName evidence="2">Class I SAM-dependent methyltransferase</fullName>
    </submittedName>
</protein>
<evidence type="ECO:0000313" key="3">
    <source>
        <dbReference type="Proteomes" id="UP000273143"/>
    </source>
</evidence>
<feature type="domain" description="Methyltransferase type 11" evidence="1">
    <location>
        <begin position="42"/>
        <end position="123"/>
    </location>
</feature>
<dbReference type="GO" id="GO:0008757">
    <property type="term" value="F:S-adenosylmethionine-dependent methyltransferase activity"/>
    <property type="evidence" value="ECO:0007669"/>
    <property type="project" value="InterPro"/>
</dbReference>
<dbReference type="InterPro" id="IPR013216">
    <property type="entry name" value="Methyltransf_11"/>
</dbReference>
<dbReference type="Pfam" id="PF08241">
    <property type="entry name" value="Methyltransf_11"/>
    <property type="match status" value="1"/>
</dbReference>